<dbReference type="Pfam" id="PF05231">
    <property type="entry name" value="MASE1"/>
    <property type="match status" value="1"/>
</dbReference>
<keyword evidence="5" id="KW-1003">Cell membrane</keyword>
<comment type="pathway">
    <text evidence="3">Purine metabolism; 3',5'-cyclic di-GMP biosynthesis.</text>
</comment>
<keyword evidence="15" id="KW-0548">Nucleotidyltransferase</keyword>
<sequence length="1112" mass="124092">MIVETLASSDKSPKKWLNACWLGLASFVLTLFCLELIVVSGKISPLWFSTALMTIVVFRSTSRQLPLLLIACLIGTALANAFIIGPAPSNLKFALLNLLQAILGGLLLRALLDREAPLVSLNDWIRFVIATGLISPLVGGVLALWILQVGDQASFAFFYTWVISEIIGMLALGPVLLLLTWPLSQNGLKRASLVETLITLALTLTASYLSLRFLPWPFTFILVVLFWCAVRLPKVEAFVLFFVNASFMALLLSLGWINVTPTAASTYAVISSWLPFLMVLIPCHIMALVMDAFRHEKRHISESETRFRHAMEYSAIGMALVSAEGRWLQVNKSLCDTLGYPEHELTQLTFQQITHPDDLYDVQGRLEKLLQGEIYSYTLEKRYFRKDGEIVWVRLTLSLVRDQAQQPLYFIAQIIDISELKQSEQVNKRLMERITLANEAGGIGVWEWNLTSGEVLWDKRMYALFGMKPHELPSYDLWVTLVHPDDRERCVLTIQGAIEKSSSFQMEYRVVREDGQHWIRSQANRLLSKEGRIERILGISQDITSLRNLNEALFQEKERMMITLDSIGEAVISTDQDMCVTFMNPVAEKMTGWSQEAAAGKPVNELLHITHGRHGPEVDNLLLCHVPSEKTAPYLSEEWVLHTLNGEHIDIHYSITPLKSESGTERGAVMVIQDVSESRKVMKRLSYSALHDTLTRLPNRASFELQLKRLLSDAVEHQNQHVLVFIDLDKFKAVNDSAGHAAGDALLSELSDLMRHRLRGSDFLARLGGDEFAVLMPECSLDQARDVVQDIVRAVGDYCFEWLGRAYQVGASAGITQINAQNCQSSDVLSQADIACYNAKRSGRGRYKVYEQHALALMGSHHSVDLATLDALQVDMQVWAVAPPGKPHSASVWLVEVQLFSPEGLLIDEHLLRNNLTDDMLKRRLEDNIVNAFFRQQIATMSQKGIALILPLDVHALYDPAFVDNLCLRFAESGLARSHSGIALNASSVLSSGDGLIGALMKLRQAGCRIVLQHFGRNLDAFNQLTGKVVDCLILSPELVANLHNNLMDEMLISIIQSQTSQRDITLLAGPVSVPAVLTTLTSLEVDGVWGSAVAERQPMSRLAEAPLFAIR</sequence>
<evidence type="ECO:0000256" key="9">
    <source>
        <dbReference type="ARBA" id="ARBA00034247"/>
    </source>
</evidence>
<dbReference type="InterPro" id="IPR007895">
    <property type="entry name" value="MASE1"/>
</dbReference>
<dbReference type="SUPFAM" id="SSF141868">
    <property type="entry name" value="EAL domain-like"/>
    <property type="match status" value="1"/>
</dbReference>
<reference evidence="15" key="1">
    <citation type="submission" date="2020-07" db="EMBL/GenBank/DDBJ databases">
        <title>Genome Sequences for Panteoa spp. that cause Center Rot in Onions.</title>
        <authorList>
            <person name="Asselin J.A."/>
            <person name="Helmann T."/>
            <person name="Beer S."/>
            <person name="Stodghill P."/>
        </authorList>
    </citation>
    <scope>NUCLEOTIDE SEQUENCE</scope>
    <source>
        <strain evidence="15">OC5a</strain>
    </source>
</reference>
<feature type="domain" description="EAL" evidence="13">
    <location>
        <begin position="861"/>
        <end position="1111"/>
    </location>
</feature>
<dbReference type="InterPro" id="IPR043128">
    <property type="entry name" value="Rev_trsase/Diguanyl_cyclase"/>
</dbReference>
<accession>A0A8A4K8B6</accession>
<dbReference type="AlphaFoldDB" id="A0A8A4K8B6"/>
<feature type="domain" description="PAS" evidence="11">
    <location>
        <begin position="556"/>
        <end position="608"/>
    </location>
</feature>
<comment type="subcellular location">
    <subcellularLocation>
        <location evidence="2">Cell membrane</location>
        <topology evidence="2">Multi-pass membrane protein</topology>
    </subcellularLocation>
</comment>
<dbReference type="InterPro" id="IPR035965">
    <property type="entry name" value="PAS-like_dom_sf"/>
</dbReference>
<dbReference type="Proteomes" id="UP000663901">
    <property type="component" value="Chromosome"/>
</dbReference>
<evidence type="ECO:0000256" key="7">
    <source>
        <dbReference type="ARBA" id="ARBA00022989"/>
    </source>
</evidence>
<dbReference type="NCBIfam" id="NF007298">
    <property type="entry name" value="PRK09776.1"/>
    <property type="match status" value="1"/>
</dbReference>
<dbReference type="EC" id="2.7.7.65" evidence="4"/>
<dbReference type="SMART" id="SM00091">
    <property type="entry name" value="PAS"/>
    <property type="match status" value="3"/>
</dbReference>
<dbReference type="FunFam" id="3.30.70.270:FF:000001">
    <property type="entry name" value="Diguanylate cyclase domain protein"/>
    <property type="match status" value="1"/>
</dbReference>
<dbReference type="PANTHER" id="PTHR44757:SF4">
    <property type="entry name" value="DIGUANYLATE CYCLASE DGCE-RELATED"/>
    <property type="match status" value="1"/>
</dbReference>
<feature type="domain" description="PAS" evidence="11">
    <location>
        <begin position="303"/>
        <end position="373"/>
    </location>
</feature>
<evidence type="ECO:0000259" key="13">
    <source>
        <dbReference type="PROSITE" id="PS50883"/>
    </source>
</evidence>
<evidence type="ECO:0000256" key="5">
    <source>
        <dbReference type="ARBA" id="ARBA00022475"/>
    </source>
</evidence>
<evidence type="ECO:0000256" key="3">
    <source>
        <dbReference type="ARBA" id="ARBA00004665"/>
    </source>
</evidence>
<feature type="domain" description="PAC" evidence="12">
    <location>
        <begin position="635"/>
        <end position="687"/>
    </location>
</feature>
<comment type="cofactor">
    <cofactor evidence="1">
        <name>Mg(2+)</name>
        <dbReference type="ChEBI" id="CHEBI:18420"/>
    </cofactor>
</comment>
<keyword evidence="15" id="KW-0808">Transferase</keyword>
<evidence type="ECO:0000259" key="11">
    <source>
        <dbReference type="PROSITE" id="PS50112"/>
    </source>
</evidence>
<dbReference type="InterPro" id="IPR001633">
    <property type="entry name" value="EAL_dom"/>
</dbReference>
<evidence type="ECO:0000256" key="4">
    <source>
        <dbReference type="ARBA" id="ARBA00012528"/>
    </source>
</evidence>
<organism evidence="15 16">
    <name type="scientific">Pantoea ananas</name>
    <name type="common">Erwinia uredovora</name>
    <dbReference type="NCBI Taxonomy" id="553"/>
    <lineage>
        <taxon>Bacteria</taxon>
        <taxon>Pseudomonadati</taxon>
        <taxon>Pseudomonadota</taxon>
        <taxon>Gammaproteobacteria</taxon>
        <taxon>Enterobacterales</taxon>
        <taxon>Erwiniaceae</taxon>
        <taxon>Pantoea</taxon>
    </lineage>
</organism>
<feature type="domain" description="PAS" evidence="11">
    <location>
        <begin position="455"/>
        <end position="501"/>
    </location>
</feature>
<evidence type="ECO:0000259" key="12">
    <source>
        <dbReference type="PROSITE" id="PS50113"/>
    </source>
</evidence>
<evidence type="ECO:0000256" key="6">
    <source>
        <dbReference type="ARBA" id="ARBA00022692"/>
    </source>
</evidence>
<dbReference type="PROSITE" id="PS50113">
    <property type="entry name" value="PAC"/>
    <property type="match status" value="3"/>
</dbReference>
<dbReference type="Pfam" id="PF00990">
    <property type="entry name" value="GGDEF"/>
    <property type="match status" value="1"/>
</dbReference>
<dbReference type="Pfam" id="PF00563">
    <property type="entry name" value="EAL"/>
    <property type="match status" value="1"/>
</dbReference>
<dbReference type="InterPro" id="IPR035919">
    <property type="entry name" value="EAL_sf"/>
</dbReference>
<dbReference type="Pfam" id="PF08447">
    <property type="entry name" value="PAS_3"/>
    <property type="match status" value="2"/>
</dbReference>
<dbReference type="EMBL" id="CP059084">
    <property type="protein sequence ID" value="QTC47682.1"/>
    <property type="molecule type" value="Genomic_DNA"/>
</dbReference>
<keyword evidence="6 10" id="KW-0812">Transmembrane</keyword>
<evidence type="ECO:0000256" key="8">
    <source>
        <dbReference type="ARBA" id="ARBA00023136"/>
    </source>
</evidence>
<dbReference type="GO" id="GO:0052621">
    <property type="term" value="F:diguanylate cyclase activity"/>
    <property type="evidence" value="ECO:0007669"/>
    <property type="project" value="UniProtKB-EC"/>
</dbReference>
<dbReference type="GO" id="GO:0005886">
    <property type="term" value="C:plasma membrane"/>
    <property type="evidence" value="ECO:0007669"/>
    <property type="project" value="UniProtKB-SubCell"/>
</dbReference>
<gene>
    <name evidence="15" type="ORF">H0Z12_09070</name>
</gene>
<feature type="transmembrane region" description="Helical" evidence="10">
    <location>
        <begin position="269"/>
        <end position="289"/>
    </location>
</feature>
<dbReference type="SMART" id="SM00052">
    <property type="entry name" value="EAL"/>
    <property type="match status" value="1"/>
</dbReference>
<dbReference type="NCBIfam" id="TIGR00229">
    <property type="entry name" value="sensory_box"/>
    <property type="match status" value="3"/>
</dbReference>
<dbReference type="SMART" id="SM00267">
    <property type="entry name" value="GGDEF"/>
    <property type="match status" value="1"/>
</dbReference>
<dbReference type="GeneID" id="57267590"/>
<dbReference type="InterPro" id="IPR013767">
    <property type="entry name" value="PAS_fold"/>
</dbReference>
<keyword evidence="7 10" id="KW-1133">Transmembrane helix</keyword>
<evidence type="ECO:0000256" key="2">
    <source>
        <dbReference type="ARBA" id="ARBA00004651"/>
    </source>
</evidence>
<dbReference type="RefSeq" id="WP_014605444.1">
    <property type="nucleotide sequence ID" value="NZ_CP059084.1"/>
</dbReference>
<dbReference type="Gene3D" id="3.20.20.450">
    <property type="entry name" value="EAL domain"/>
    <property type="match status" value="1"/>
</dbReference>
<evidence type="ECO:0000313" key="15">
    <source>
        <dbReference type="EMBL" id="QTC47682.1"/>
    </source>
</evidence>
<feature type="transmembrane region" description="Helical" evidence="10">
    <location>
        <begin position="124"/>
        <end position="146"/>
    </location>
</feature>
<dbReference type="Gene3D" id="3.30.450.20">
    <property type="entry name" value="PAS domain"/>
    <property type="match status" value="3"/>
</dbReference>
<evidence type="ECO:0000256" key="1">
    <source>
        <dbReference type="ARBA" id="ARBA00001946"/>
    </source>
</evidence>
<evidence type="ECO:0000259" key="14">
    <source>
        <dbReference type="PROSITE" id="PS50887"/>
    </source>
</evidence>
<dbReference type="InterPro" id="IPR000700">
    <property type="entry name" value="PAS-assoc_C"/>
</dbReference>
<proteinExistence type="predicted"/>
<feature type="domain" description="PAC" evidence="12">
    <location>
        <begin position="504"/>
        <end position="555"/>
    </location>
</feature>
<evidence type="ECO:0000313" key="16">
    <source>
        <dbReference type="Proteomes" id="UP000663901"/>
    </source>
</evidence>
<dbReference type="InterPro" id="IPR029787">
    <property type="entry name" value="Nucleotide_cyclase"/>
</dbReference>
<evidence type="ECO:0000256" key="10">
    <source>
        <dbReference type="SAM" id="Phobius"/>
    </source>
</evidence>
<dbReference type="PROSITE" id="PS50887">
    <property type="entry name" value="GGDEF"/>
    <property type="match status" value="1"/>
</dbReference>
<feature type="transmembrane region" description="Helical" evidence="10">
    <location>
        <begin position="43"/>
        <end position="60"/>
    </location>
</feature>
<feature type="transmembrane region" description="Helical" evidence="10">
    <location>
        <begin position="158"/>
        <end position="179"/>
    </location>
</feature>
<comment type="catalytic activity">
    <reaction evidence="9">
        <text>2 GTP = 3',3'-c-di-GMP + 2 diphosphate</text>
        <dbReference type="Rhea" id="RHEA:24898"/>
        <dbReference type="ChEBI" id="CHEBI:33019"/>
        <dbReference type="ChEBI" id="CHEBI:37565"/>
        <dbReference type="ChEBI" id="CHEBI:58805"/>
        <dbReference type="EC" id="2.7.7.65"/>
    </reaction>
</comment>
<dbReference type="InterPro" id="IPR000160">
    <property type="entry name" value="GGDEF_dom"/>
</dbReference>
<name>A0A8A4K8B6_PANAN</name>
<protein>
    <recommendedName>
        <fullName evidence="4">diguanylate cyclase</fullName>
        <ecNumber evidence="4">2.7.7.65</ecNumber>
    </recommendedName>
</protein>
<dbReference type="InterPro" id="IPR013655">
    <property type="entry name" value="PAS_fold_3"/>
</dbReference>
<keyword evidence="8 10" id="KW-0472">Membrane</keyword>
<feature type="transmembrane region" description="Helical" evidence="10">
    <location>
        <begin position="16"/>
        <end position="37"/>
    </location>
</feature>
<feature type="domain" description="GGDEF" evidence="14">
    <location>
        <begin position="719"/>
        <end position="852"/>
    </location>
</feature>
<dbReference type="SUPFAM" id="SSF55073">
    <property type="entry name" value="Nucleotide cyclase"/>
    <property type="match status" value="1"/>
</dbReference>
<dbReference type="InterPro" id="IPR000014">
    <property type="entry name" value="PAS"/>
</dbReference>
<dbReference type="Pfam" id="PF00989">
    <property type="entry name" value="PAS"/>
    <property type="match status" value="1"/>
</dbReference>
<feature type="transmembrane region" description="Helical" evidence="10">
    <location>
        <begin position="214"/>
        <end position="230"/>
    </location>
</feature>
<dbReference type="CDD" id="cd00130">
    <property type="entry name" value="PAS"/>
    <property type="match status" value="3"/>
</dbReference>
<dbReference type="NCBIfam" id="TIGR00254">
    <property type="entry name" value="GGDEF"/>
    <property type="match status" value="1"/>
</dbReference>
<dbReference type="PROSITE" id="PS50883">
    <property type="entry name" value="EAL"/>
    <property type="match status" value="1"/>
</dbReference>
<dbReference type="InterPro" id="IPR001610">
    <property type="entry name" value="PAC"/>
</dbReference>
<dbReference type="PANTHER" id="PTHR44757">
    <property type="entry name" value="DIGUANYLATE CYCLASE DGCP"/>
    <property type="match status" value="1"/>
</dbReference>
<feature type="domain" description="PAC" evidence="12">
    <location>
        <begin position="377"/>
        <end position="429"/>
    </location>
</feature>
<feature type="transmembrane region" description="Helical" evidence="10">
    <location>
        <begin position="93"/>
        <end position="112"/>
    </location>
</feature>
<dbReference type="CDD" id="cd01949">
    <property type="entry name" value="GGDEF"/>
    <property type="match status" value="1"/>
</dbReference>
<dbReference type="Gene3D" id="2.10.70.100">
    <property type="match status" value="1"/>
</dbReference>
<dbReference type="GO" id="GO:0006355">
    <property type="term" value="P:regulation of DNA-templated transcription"/>
    <property type="evidence" value="ECO:0007669"/>
    <property type="project" value="InterPro"/>
</dbReference>
<feature type="transmembrane region" description="Helical" evidence="10">
    <location>
        <begin position="237"/>
        <end position="257"/>
    </location>
</feature>
<dbReference type="SMART" id="SM00086">
    <property type="entry name" value="PAC"/>
    <property type="match status" value="3"/>
</dbReference>
<feature type="transmembrane region" description="Helical" evidence="10">
    <location>
        <begin position="67"/>
        <end position="87"/>
    </location>
</feature>
<dbReference type="PROSITE" id="PS50112">
    <property type="entry name" value="PAS"/>
    <property type="match status" value="3"/>
</dbReference>
<dbReference type="SUPFAM" id="SSF55785">
    <property type="entry name" value="PYP-like sensor domain (PAS domain)"/>
    <property type="match status" value="3"/>
</dbReference>
<dbReference type="Gene3D" id="3.30.70.270">
    <property type="match status" value="1"/>
</dbReference>
<dbReference type="InterPro" id="IPR052155">
    <property type="entry name" value="Biofilm_reg_signaling"/>
</dbReference>